<reference evidence="2 3" key="1">
    <citation type="submission" date="2019-01" db="EMBL/GenBank/DDBJ databases">
        <title>A draft genome assembly of the solar-powered sea slug Elysia chlorotica.</title>
        <authorList>
            <person name="Cai H."/>
            <person name="Li Q."/>
            <person name="Fang X."/>
            <person name="Li J."/>
            <person name="Curtis N.E."/>
            <person name="Altenburger A."/>
            <person name="Shibata T."/>
            <person name="Feng M."/>
            <person name="Maeda T."/>
            <person name="Schwartz J.A."/>
            <person name="Shigenobu S."/>
            <person name="Lundholm N."/>
            <person name="Nishiyama T."/>
            <person name="Yang H."/>
            <person name="Hasebe M."/>
            <person name="Li S."/>
            <person name="Pierce S.K."/>
            <person name="Wang J."/>
        </authorList>
    </citation>
    <scope>NUCLEOTIDE SEQUENCE [LARGE SCALE GENOMIC DNA]</scope>
    <source>
        <strain evidence="2">EC2010</strain>
        <tissue evidence="2">Whole organism of an adult</tissue>
    </source>
</reference>
<dbReference type="EMBL" id="RQTK01000286">
    <property type="protein sequence ID" value="RUS82442.1"/>
    <property type="molecule type" value="Genomic_DNA"/>
</dbReference>
<accession>A0A433TLI8</accession>
<gene>
    <name evidence="2" type="ORF">EGW08_009788</name>
</gene>
<dbReference type="Pfam" id="PF17517">
    <property type="entry name" value="IgGFc_binding"/>
    <property type="match status" value="1"/>
</dbReference>
<sequence length="149" mass="15986">GFLAVIPVTEGQTDVYLKSPPDGLGPACKGVQGDLESQTPVTLDQFQTWVMTCDYLTGTFVYASKAIAVFVGNVDSPVVSPQTTVQPNDVNKTFLIEPSLPLSACGRGFVVPGILMDIVPDAFIRIVACYNEVRVKFLTEEISLQTLGS</sequence>
<proteinExistence type="predicted"/>
<keyword evidence="3" id="KW-1185">Reference proteome</keyword>
<organism evidence="2 3">
    <name type="scientific">Elysia chlorotica</name>
    <name type="common">Eastern emerald elysia</name>
    <name type="synonym">Sea slug</name>
    <dbReference type="NCBI Taxonomy" id="188477"/>
    <lineage>
        <taxon>Eukaryota</taxon>
        <taxon>Metazoa</taxon>
        <taxon>Spiralia</taxon>
        <taxon>Lophotrochozoa</taxon>
        <taxon>Mollusca</taxon>
        <taxon>Gastropoda</taxon>
        <taxon>Heterobranchia</taxon>
        <taxon>Euthyneura</taxon>
        <taxon>Panpulmonata</taxon>
        <taxon>Sacoglossa</taxon>
        <taxon>Placobranchoidea</taxon>
        <taxon>Plakobranchidae</taxon>
        <taxon>Elysia</taxon>
    </lineage>
</organism>
<evidence type="ECO:0000313" key="2">
    <source>
        <dbReference type="EMBL" id="RUS82442.1"/>
    </source>
</evidence>
<feature type="domain" description="IgGFc-binding protein N-terminal" evidence="1">
    <location>
        <begin position="31"/>
        <end position="137"/>
    </location>
</feature>
<evidence type="ECO:0000259" key="1">
    <source>
        <dbReference type="Pfam" id="PF17517"/>
    </source>
</evidence>
<feature type="non-terminal residue" evidence="2">
    <location>
        <position position="1"/>
    </location>
</feature>
<dbReference type="Proteomes" id="UP000271974">
    <property type="component" value="Unassembled WGS sequence"/>
</dbReference>
<protein>
    <recommendedName>
        <fullName evidence="1">IgGFc-binding protein N-terminal domain-containing protein</fullName>
    </recommendedName>
</protein>
<dbReference type="InterPro" id="IPR035234">
    <property type="entry name" value="IgGFc-bd_N"/>
</dbReference>
<dbReference type="AlphaFoldDB" id="A0A433TLI8"/>
<feature type="non-terminal residue" evidence="2">
    <location>
        <position position="149"/>
    </location>
</feature>
<evidence type="ECO:0000313" key="3">
    <source>
        <dbReference type="Proteomes" id="UP000271974"/>
    </source>
</evidence>
<comment type="caution">
    <text evidence="2">The sequence shown here is derived from an EMBL/GenBank/DDBJ whole genome shotgun (WGS) entry which is preliminary data.</text>
</comment>
<dbReference type="OrthoDB" id="10659506at2759"/>
<name>A0A433TLI8_ELYCH</name>